<protein>
    <submittedName>
        <fullName evidence="3">Uncharacterized protein</fullName>
    </submittedName>
</protein>
<dbReference type="Proteomes" id="UP001605036">
    <property type="component" value="Unassembled WGS sequence"/>
</dbReference>
<reference evidence="3 4" key="1">
    <citation type="submission" date="2024-09" db="EMBL/GenBank/DDBJ databases">
        <title>Chromosome-scale assembly of Riccia fluitans.</title>
        <authorList>
            <person name="Paukszto L."/>
            <person name="Sawicki J."/>
            <person name="Karawczyk K."/>
            <person name="Piernik-Szablinska J."/>
            <person name="Szczecinska M."/>
            <person name="Mazdziarz M."/>
        </authorList>
    </citation>
    <scope>NUCLEOTIDE SEQUENCE [LARGE SCALE GENOMIC DNA]</scope>
    <source>
        <strain evidence="3">Rf_01</strain>
        <tissue evidence="3">Aerial parts of the thallus</tissue>
    </source>
</reference>
<comment type="caution">
    <text evidence="3">The sequence shown here is derived from an EMBL/GenBank/DDBJ whole genome shotgun (WGS) entry which is preliminary data.</text>
</comment>
<feature type="compositionally biased region" description="Basic and acidic residues" evidence="1">
    <location>
        <begin position="99"/>
        <end position="111"/>
    </location>
</feature>
<organism evidence="3 4">
    <name type="scientific">Riccia fluitans</name>
    <dbReference type="NCBI Taxonomy" id="41844"/>
    <lineage>
        <taxon>Eukaryota</taxon>
        <taxon>Viridiplantae</taxon>
        <taxon>Streptophyta</taxon>
        <taxon>Embryophyta</taxon>
        <taxon>Marchantiophyta</taxon>
        <taxon>Marchantiopsida</taxon>
        <taxon>Marchantiidae</taxon>
        <taxon>Marchantiales</taxon>
        <taxon>Ricciaceae</taxon>
        <taxon>Riccia</taxon>
    </lineage>
</organism>
<keyword evidence="4" id="KW-1185">Reference proteome</keyword>
<dbReference type="AlphaFoldDB" id="A0ABD1XZM8"/>
<name>A0ABD1XZM8_9MARC</name>
<gene>
    <name evidence="3" type="ORF">R1flu_000152</name>
</gene>
<keyword evidence="2" id="KW-0732">Signal</keyword>
<evidence type="ECO:0000313" key="4">
    <source>
        <dbReference type="Proteomes" id="UP001605036"/>
    </source>
</evidence>
<evidence type="ECO:0000313" key="3">
    <source>
        <dbReference type="EMBL" id="KAL2619947.1"/>
    </source>
</evidence>
<accession>A0ABD1XZM8</accession>
<feature type="region of interest" description="Disordered" evidence="1">
    <location>
        <begin position="99"/>
        <end position="130"/>
    </location>
</feature>
<feature type="signal peptide" evidence="2">
    <location>
        <begin position="1"/>
        <end position="21"/>
    </location>
</feature>
<evidence type="ECO:0000256" key="2">
    <source>
        <dbReference type="SAM" id="SignalP"/>
    </source>
</evidence>
<feature type="chain" id="PRO_5044781430" evidence="2">
    <location>
        <begin position="22"/>
        <end position="397"/>
    </location>
</feature>
<dbReference type="EMBL" id="JBHFFA010000006">
    <property type="protein sequence ID" value="KAL2619947.1"/>
    <property type="molecule type" value="Genomic_DNA"/>
</dbReference>
<evidence type="ECO:0000256" key="1">
    <source>
        <dbReference type="SAM" id="MobiDB-lite"/>
    </source>
</evidence>
<proteinExistence type="predicted"/>
<sequence>MGRRGHGVMATSAYLWLGIDPLVDVCVCLDDHWFVRDWSSLVRTELGVTSEGLIGEVVKGGPNAGSQLGVIPQVAAADEATIKLELSIRLRLQGGTVVDSDRQPHKTELTRARGPGGGGGRTCSSGSTSSEVLLDGRLPNSTNSSRLSLLSARIHFRLCQGVGFHVSGCRLVLLIRPLICHLVIYFDYFVFTRGARRVSTILSWFTVPFSFMRRPSCQRCPTLDSGVSSVSAVLRPQVLPYLSFWDPVLSTSADVAHANCMHLFLGSFHLSEQTFCTAGSVGLWLSNFRVVAVCSLLPLCLGLDWHGHDGICLAARVHVGPSSSLGCQPLSGCRLMRPHLRSGHPPVLDSPRLPFIIPVELGFVCPFDLAYVADLGFVSIGLRNPSSTCLVAVTDVS</sequence>